<feature type="domain" description="Cation efflux protein transmembrane" evidence="8">
    <location>
        <begin position="225"/>
        <end position="416"/>
    </location>
</feature>
<dbReference type="GO" id="GO:0030003">
    <property type="term" value="P:intracellular monoatomic cation homeostasis"/>
    <property type="evidence" value="ECO:0007669"/>
    <property type="project" value="UniProtKB-ARBA"/>
</dbReference>
<protein>
    <submittedName>
        <fullName evidence="9">Metal tolerance protein 5</fullName>
    </submittedName>
</protein>
<dbReference type="GO" id="GO:0016020">
    <property type="term" value="C:membrane"/>
    <property type="evidence" value="ECO:0007669"/>
    <property type="project" value="UniProtKB-SubCell"/>
</dbReference>
<reference evidence="9" key="2">
    <citation type="submission" date="2020-03" db="EMBL/GenBank/DDBJ databases">
        <authorList>
            <person name="Fu F.-F."/>
            <person name="Chen J."/>
        </authorList>
    </citation>
    <scope>NUCLEOTIDE SEQUENCE</scope>
    <source>
        <strain evidence="9">Lc1</strain>
    </source>
</reference>
<keyword evidence="5 7" id="KW-0472">Membrane</keyword>
<feature type="compositionally biased region" description="Low complexity" evidence="6">
    <location>
        <begin position="85"/>
        <end position="98"/>
    </location>
</feature>
<dbReference type="Proteomes" id="UP000613401">
    <property type="component" value="Unassembled WGS sequence"/>
</dbReference>
<evidence type="ECO:0000313" key="10">
    <source>
        <dbReference type="Proteomes" id="UP000613401"/>
    </source>
</evidence>
<dbReference type="GeneID" id="69019701"/>
<dbReference type="Gene3D" id="1.20.1510.10">
    <property type="entry name" value="Cation efflux protein transmembrane domain"/>
    <property type="match status" value="1"/>
</dbReference>
<gene>
    <name evidence="9" type="ORF">GCG54_00012582</name>
</gene>
<dbReference type="InterPro" id="IPR050291">
    <property type="entry name" value="CDF_Transporter"/>
</dbReference>
<dbReference type="AlphaFoldDB" id="A0A8H4CQB3"/>
<dbReference type="Pfam" id="PF01545">
    <property type="entry name" value="Cation_efflux"/>
    <property type="match status" value="1"/>
</dbReference>
<feature type="transmembrane region" description="Helical" evidence="7">
    <location>
        <begin position="395"/>
        <end position="421"/>
    </location>
</feature>
<sequence length="512" mass="56239">MQALGGQQRTAGFHLSSILNRVNPYGQPGSSHFPEVLKTLQEQLLRSSSCNPHATAAMEPDLSKSITMHPYPFHFNTPSHLANTSRNSSRSGSSNISSEEVPANATSTALGNAIQAKNKTNGLGLKHTSDPRVPGGGIEPDPFGLSCAFKTPEELAQIKADISQRREPRHTKIGPWRRSRQVQKYYKTQNAAIGRMLKSVDDHVADARQEAGDSHLRFKIAVWGSFGTSIVLAALQLHAAIKTESLSLITTTADAIFDPLSYLVLTLSARTTQKVNPRRFPAGKSRLETVGNIIFCNLMTSLSMVIIAFAARELGDTTPDRHVTNVKSEAVISVCVAFGTKLVLFIYCFPLRNRYSQVRILWSDHRNALLVNGFGILTAVGGSLLKWWIDPANAVILSVIVIILWSRTAIAEFLLLVGVTASVETQQLIMYVCLTHSESIQGTKTVCVYHSGPRLIAEVDIVMDRKNTLADVHGVAEALQVKLESLPDVERAYVHIDYEMTHKQDRGLKKDL</sequence>
<dbReference type="InterPro" id="IPR036837">
    <property type="entry name" value="Cation_efflux_CTD_sf"/>
</dbReference>
<proteinExistence type="predicted"/>
<evidence type="ECO:0000256" key="2">
    <source>
        <dbReference type="ARBA" id="ARBA00022448"/>
    </source>
</evidence>
<evidence type="ECO:0000313" key="9">
    <source>
        <dbReference type="EMBL" id="KAF3808004.1"/>
    </source>
</evidence>
<dbReference type="InterPro" id="IPR058533">
    <property type="entry name" value="Cation_efflux_TM"/>
</dbReference>
<dbReference type="FunFam" id="1.20.1510.10:FF:000005">
    <property type="entry name" value="Putative Cation diffusion facilitator 1"/>
    <property type="match status" value="1"/>
</dbReference>
<evidence type="ECO:0000256" key="3">
    <source>
        <dbReference type="ARBA" id="ARBA00022692"/>
    </source>
</evidence>
<dbReference type="SUPFAM" id="SSF160240">
    <property type="entry name" value="Cation efflux protein cytoplasmic domain-like"/>
    <property type="match status" value="1"/>
</dbReference>
<keyword evidence="2" id="KW-0813">Transport</keyword>
<feature type="region of interest" description="Disordered" evidence="6">
    <location>
        <begin position="77"/>
        <end position="104"/>
    </location>
</feature>
<evidence type="ECO:0000256" key="7">
    <source>
        <dbReference type="SAM" id="Phobius"/>
    </source>
</evidence>
<evidence type="ECO:0000256" key="6">
    <source>
        <dbReference type="SAM" id="MobiDB-lite"/>
    </source>
</evidence>
<dbReference type="PANTHER" id="PTHR43840">
    <property type="entry name" value="MITOCHONDRIAL METAL TRANSPORTER 1-RELATED"/>
    <property type="match status" value="1"/>
</dbReference>
<evidence type="ECO:0000259" key="8">
    <source>
        <dbReference type="Pfam" id="PF01545"/>
    </source>
</evidence>
<dbReference type="SUPFAM" id="SSF161111">
    <property type="entry name" value="Cation efflux protein transmembrane domain-like"/>
    <property type="match status" value="1"/>
</dbReference>
<reference evidence="9" key="1">
    <citation type="journal article" date="2020" name="Phytopathology">
        <title>Genome sequence and comparative analysis of Colletotrichum gloeosporioides isolated from Liriodendron leaves.</title>
        <authorList>
            <person name="Fu F.F."/>
            <person name="Hao Z."/>
            <person name="Wang P."/>
            <person name="Lu Y."/>
            <person name="Xue L.J."/>
            <person name="Wei G."/>
            <person name="Tian Y."/>
            <person name="Baishi H."/>
            <person name="Xu H."/>
            <person name="Shi J."/>
            <person name="Cheng T."/>
            <person name="Wang G."/>
            <person name="Yi Y."/>
            <person name="Chen J."/>
        </authorList>
    </citation>
    <scope>NUCLEOTIDE SEQUENCE</scope>
    <source>
        <strain evidence="9">Lc1</strain>
    </source>
</reference>
<evidence type="ECO:0000256" key="4">
    <source>
        <dbReference type="ARBA" id="ARBA00022989"/>
    </source>
</evidence>
<organism evidence="9 10">
    <name type="scientific">Colletotrichum gloeosporioides</name>
    <name type="common">Anthracnose fungus</name>
    <name type="synonym">Glomerella cingulata</name>
    <dbReference type="NCBI Taxonomy" id="474922"/>
    <lineage>
        <taxon>Eukaryota</taxon>
        <taxon>Fungi</taxon>
        <taxon>Dikarya</taxon>
        <taxon>Ascomycota</taxon>
        <taxon>Pezizomycotina</taxon>
        <taxon>Sordariomycetes</taxon>
        <taxon>Hypocreomycetidae</taxon>
        <taxon>Glomerellales</taxon>
        <taxon>Glomerellaceae</taxon>
        <taxon>Colletotrichum</taxon>
        <taxon>Colletotrichum gloeosporioides species complex</taxon>
    </lineage>
</organism>
<dbReference type="GO" id="GO:0008324">
    <property type="term" value="F:monoatomic cation transmembrane transporter activity"/>
    <property type="evidence" value="ECO:0007669"/>
    <property type="project" value="InterPro"/>
</dbReference>
<keyword evidence="3 7" id="KW-0812">Transmembrane</keyword>
<feature type="transmembrane region" description="Helical" evidence="7">
    <location>
        <begin position="220"/>
        <end position="241"/>
    </location>
</feature>
<evidence type="ECO:0000256" key="5">
    <source>
        <dbReference type="ARBA" id="ARBA00023136"/>
    </source>
</evidence>
<keyword evidence="10" id="KW-1185">Reference proteome</keyword>
<feature type="transmembrane region" description="Helical" evidence="7">
    <location>
        <begin position="369"/>
        <end position="389"/>
    </location>
</feature>
<feature type="transmembrane region" description="Helical" evidence="7">
    <location>
        <begin position="247"/>
        <end position="269"/>
    </location>
</feature>
<dbReference type="EMBL" id="WVTB01000024">
    <property type="protein sequence ID" value="KAF3808004.1"/>
    <property type="molecule type" value="Genomic_DNA"/>
</dbReference>
<comment type="subcellular location">
    <subcellularLocation>
        <location evidence="1">Membrane</location>
        <topology evidence="1">Multi-pass membrane protein</topology>
    </subcellularLocation>
</comment>
<dbReference type="GO" id="GO:0098771">
    <property type="term" value="P:inorganic ion homeostasis"/>
    <property type="evidence" value="ECO:0007669"/>
    <property type="project" value="UniProtKB-ARBA"/>
</dbReference>
<evidence type="ECO:0000256" key="1">
    <source>
        <dbReference type="ARBA" id="ARBA00004141"/>
    </source>
</evidence>
<feature type="transmembrane region" description="Helical" evidence="7">
    <location>
        <begin position="330"/>
        <end position="349"/>
    </location>
</feature>
<dbReference type="PANTHER" id="PTHR43840:SF12">
    <property type="entry name" value="CATION DIFFUSION FACILITATOR 1 (AFU_ORTHOLOGUE AFUA_1G14440)"/>
    <property type="match status" value="1"/>
</dbReference>
<feature type="transmembrane region" description="Helical" evidence="7">
    <location>
        <begin position="290"/>
        <end position="310"/>
    </location>
</feature>
<dbReference type="InterPro" id="IPR027469">
    <property type="entry name" value="Cation_efflux_TMD_sf"/>
</dbReference>
<accession>A0A8H4CQB3</accession>
<comment type="caution">
    <text evidence="9">The sequence shown here is derived from an EMBL/GenBank/DDBJ whole genome shotgun (WGS) entry which is preliminary data.</text>
</comment>
<dbReference type="Gene3D" id="3.30.70.1350">
    <property type="entry name" value="Cation efflux protein, cytoplasmic domain"/>
    <property type="match status" value="1"/>
</dbReference>
<dbReference type="RefSeq" id="XP_045267163.1">
    <property type="nucleotide sequence ID" value="XM_045412458.1"/>
</dbReference>
<name>A0A8H4CQB3_COLGL</name>
<keyword evidence="4 7" id="KW-1133">Transmembrane helix</keyword>